<protein>
    <recommendedName>
        <fullName evidence="3">Sel1 repeat family protein</fullName>
    </recommendedName>
</protein>
<sequence>MYKMLIIILIAVVLPACQSNRAIIKDIDAIHKQERNGIKLYQQGQYASAFEELGELATWGYKDAQYYLAFMFLKGQHVEQSTLIGMGWLGVAAASGITEWVDFYEALYAKATPQMRAKIDTVVADYKQKFGMKAQFVSCRRTQTSTSMKVVMMCTKEDKIIKVYPLYLNESQLNLSSFQ</sequence>
<dbReference type="PATRIC" id="fig|1365253.3.peg.2232"/>
<evidence type="ECO:0008006" key="3">
    <source>
        <dbReference type="Google" id="ProtNLM"/>
    </source>
</evidence>
<dbReference type="InterPro" id="IPR011990">
    <property type="entry name" value="TPR-like_helical_dom_sf"/>
</dbReference>
<organism evidence="1 2">
    <name type="scientific">Pseudoalteromonas luteoviolacea NCIMB 1942</name>
    <dbReference type="NCBI Taxonomy" id="1365253"/>
    <lineage>
        <taxon>Bacteria</taxon>
        <taxon>Pseudomonadati</taxon>
        <taxon>Pseudomonadota</taxon>
        <taxon>Gammaproteobacteria</taxon>
        <taxon>Alteromonadales</taxon>
        <taxon>Pseudoalteromonadaceae</taxon>
        <taxon>Pseudoalteromonas</taxon>
    </lineage>
</organism>
<reference evidence="1 2" key="1">
    <citation type="submission" date="2013-07" db="EMBL/GenBank/DDBJ databases">
        <title>Comparative Genomic and Metabolomic Analysis of Twelve Strains of Pseudoalteromonas luteoviolacea.</title>
        <authorList>
            <person name="Vynne N.G."/>
            <person name="Mansson M."/>
            <person name="Gram L."/>
        </authorList>
    </citation>
    <scope>NUCLEOTIDE SEQUENCE [LARGE SCALE GENOMIC DNA]</scope>
    <source>
        <strain evidence="1 2">NCIMB 1942</strain>
    </source>
</reference>
<accession>A0A167CKJ2</accession>
<evidence type="ECO:0000313" key="2">
    <source>
        <dbReference type="Proteomes" id="UP000076587"/>
    </source>
</evidence>
<dbReference type="Proteomes" id="UP000076587">
    <property type="component" value="Unassembled WGS sequence"/>
</dbReference>
<dbReference type="SUPFAM" id="SSF81901">
    <property type="entry name" value="HCP-like"/>
    <property type="match status" value="1"/>
</dbReference>
<proteinExistence type="predicted"/>
<dbReference type="Gene3D" id="1.25.40.10">
    <property type="entry name" value="Tetratricopeptide repeat domain"/>
    <property type="match status" value="1"/>
</dbReference>
<name>A0A167CKJ2_9GAMM</name>
<evidence type="ECO:0000313" key="1">
    <source>
        <dbReference type="EMBL" id="KZN47771.1"/>
    </source>
</evidence>
<comment type="caution">
    <text evidence="1">The sequence shown here is derived from an EMBL/GenBank/DDBJ whole genome shotgun (WGS) entry which is preliminary data.</text>
</comment>
<dbReference type="AlphaFoldDB" id="A0A167CKJ2"/>
<gene>
    <name evidence="1" type="ORF">N482_09095</name>
</gene>
<dbReference type="EMBL" id="AUXT01000152">
    <property type="protein sequence ID" value="KZN47771.1"/>
    <property type="molecule type" value="Genomic_DNA"/>
</dbReference>